<keyword evidence="1" id="KW-0732">Signal</keyword>
<dbReference type="EMBL" id="VMNI01000013">
    <property type="protein sequence ID" value="TVO75372.1"/>
    <property type="molecule type" value="Genomic_DNA"/>
</dbReference>
<accession>A0A557SD81</accession>
<feature type="chain" id="PRO_5022234776" evidence="1">
    <location>
        <begin position="28"/>
        <end position="617"/>
    </location>
</feature>
<evidence type="ECO:0000256" key="1">
    <source>
        <dbReference type="SAM" id="SignalP"/>
    </source>
</evidence>
<organism evidence="2 3">
    <name type="scientific">Denitromonas halophila</name>
    <dbReference type="NCBI Taxonomy" id="1629404"/>
    <lineage>
        <taxon>Bacteria</taxon>
        <taxon>Pseudomonadati</taxon>
        <taxon>Pseudomonadota</taxon>
        <taxon>Betaproteobacteria</taxon>
        <taxon>Rhodocyclales</taxon>
        <taxon>Zoogloeaceae</taxon>
        <taxon>Denitromonas</taxon>
    </lineage>
</organism>
<proteinExistence type="predicted"/>
<gene>
    <name evidence="2" type="ORF">FHP89_13540</name>
</gene>
<dbReference type="AlphaFoldDB" id="A0A557SD81"/>
<reference evidence="2 3" key="1">
    <citation type="submission" date="2019-07" db="EMBL/GenBank/DDBJ databases">
        <title>The pathways for chlorine oxyanion respiration interact through the shared metabolite chlorate.</title>
        <authorList>
            <person name="Barnum T.P."/>
            <person name="Cheng Y."/>
            <person name="Hill K.A."/>
            <person name="Lucas L.N."/>
            <person name="Carlson H.K."/>
            <person name="Coates J.D."/>
        </authorList>
    </citation>
    <scope>NUCLEOTIDE SEQUENCE [LARGE SCALE GENOMIC DNA]</scope>
    <source>
        <strain evidence="2 3">SFB-1</strain>
    </source>
</reference>
<sequence length="617" mass="66664">MAIRKVFLSKSCIATAITMAFSAGAHAVDFEVGDGWKGNWSSSLSLGTSWRAKNPDSTLYGKANGALVGKTNGTGNNTIDVGNLNYGEGDTFTTQLKFITEVGISKGTMGAFFRGKAWYDYDLQDENVRLGNQPNGYNNYNAGTNSLGDREPLSDHQYERLTRFSGTYLLDAYVYDTFQVAGNPLQLRVGNQVVNWGESLFIQGVNQINPIDVPSFRKPGAQVKEVFLPVPIVLANQTLGDLGNVEMFYQWKWRNTPIEAGCGNYWGVAGGAIGVNPGSCNNAVSLVNSPQGEAGGLFVNTIEGNKPSDSGQYGIAFRTYAEAIDSEIGVYAMNIHSRTPVISLQFGSQTGAGSNVPFAAKWEYPEDIKIYGLSLATNLYGWSVGAEVSYSKDVPAQIDGNDLLLSGLGATGLVNGSSIPFGPYGAGAIKALGSDGYLAGYTRTNKTQLQFNTIKVGNRILGADQYLFVGEVGFQWNDLDTDLRYNRPFIFGPGSDATYGGSTCGALNVNQEGCSTSSNGYITPFAWGYRLKMDLTYNNVLNSGVTVTPSVYFAHDVEGWSVDSQFSEGRMALGLGAKFSYAKKYTLELNAVKYNPNADFDPLRDRDFYSATFSTSF</sequence>
<comment type="caution">
    <text evidence="2">The sequence shown here is derived from an EMBL/GenBank/DDBJ whole genome shotgun (WGS) entry which is preliminary data.</text>
</comment>
<evidence type="ECO:0000313" key="2">
    <source>
        <dbReference type="EMBL" id="TVO75372.1"/>
    </source>
</evidence>
<protein>
    <submittedName>
        <fullName evidence="2">DUF1302 domain-containing protein</fullName>
    </submittedName>
</protein>
<feature type="signal peptide" evidence="1">
    <location>
        <begin position="1"/>
        <end position="27"/>
    </location>
</feature>
<dbReference type="Proteomes" id="UP000318349">
    <property type="component" value="Unassembled WGS sequence"/>
</dbReference>
<dbReference type="InterPro" id="IPR010727">
    <property type="entry name" value="DUF1302"/>
</dbReference>
<evidence type="ECO:0000313" key="3">
    <source>
        <dbReference type="Proteomes" id="UP000318349"/>
    </source>
</evidence>
<name>A0A557SD81_9RHOO</name>
<dbReference type="Pfam" id="PF06980">
    <property type="entry name" value="DUF1302"/>
    <property type="match status" value="1"/>
</dbReference>